<dbReference type="EMBL" id="JH159152">
    <property type="protein sequence ID" value="EGZ26434.1"/>
    <property type="molecule type" value="Genomic_DNA"/>
</dbReference>
<sequence length="308" mass="33353">MPNKVLPVQAATPSGIVHQVEVPDDTALDQHDALEAEGLGKDAASDAPELNQANAPEDKAPSKGTMPGDSAPDKDDVLADKAPGQDVVQDDSGPGQDVMLDDSAIAKDDLLDDAAPAKDDVPVGNMPAFEGGRDVLHTGGHDDDEQQDCNAGTTSSSSPTKKRARQHKVLTTECRSAKVPRTSNSAVVATSKPKAATKTKYMHRMKTWEDREKVILAHNAVDNLVPELPDKEYANWDVFDAALKAHEKANYLKFRVRSSETKEKQDSRGKSMPLPPKVHKELGLLKEMRASNPNISRYLSDELGGCYW</sequence>
<evidence type="ECO:0000313" key="3">
    <source>
        <dbReference type="Proteomes" id="UP000002640"/>
    </source>
</evidence>
<feature type="region of interest" description="Disordered" evidence="1">
    <location>
        <begin position="32"/>
        <end position="201"/>
    </location>
</feature>
<feature type="compositionally biased region" description="Low complexity" evidence="1">
    <location>
        <begin position="185"/>
        <end position="194"/>
    </location>
</feature>
<evidence type="ECO:0000313" key="2">
    <source>
        <dbReference type="EMBL" id="EGZ26434.1"/>
    </source>
</evidence>
<reference evidence="2 3" key="1">
    <citation type="journal article" date="2006" name="Science">
        <title>Phytophthora genome sequences uncover evolutionary origins and mechanisms of pathogenesis.</title>
        <authorList>
            <person name="Tyler B.M."/>
            <person name="Tripathy S."/>
            <person name="Zhang X."/>
            <person name="Dehal P."/>
            <person name="Jiang R.H."/>
            <person name="Aerts A."/>
            <person name="Arredondo F.D."/>
            <person name="Baxter L."/>
            <person name="Bensasson D."/>
            <person name="Beynon J.L."/>
            <person name="Chapman J."/>
            <person name="Damasceno C.M."/>
            <person name="Dorrance A.E."/>
            <person name="Dou D."/>
            <person name="Dickerman A.W."/>
            <person name="Dubchak I.L."/>
            <person name="Garbelotto M."/>
            <person name="Gijzen M."/>
            <person name="Gordon S.G."/>
            <person name="Govers F."/>
            <person name="Grunwald N.J."/>
            <person name="Huang W."/>
            <person name="Ivors K.L."/>
            <person name="Jones R.W."/>
            <person name="Kamoun S."/>
            <person name="Krampis K."/>
            <person name="Lamour K.H."/>
            <person name="Lee M.K."/>
            <person name="McDonald W.H."/>
            <person name="Medina M."/>
            <person name="Meijer H.J."/>
            <person name="Nordberg E.K."/>
            <person name="Maclean D.J."/>
            <person name="Ospina-Giraldo M.D."/>
            <person name="Morris P.F."/>
            <person name="Phuntumart V."/>
            <person name="Putnam N.H."/>
            <person name="Rash S."/>
            <person name="Rose J.K."/>
            <person name="Sakihama Y."/>
            <person name="Salamov A.A."/>
            <person name="Savidor A."/>
            <person name="Scheuring C.F."/>
            <person name="Smith B.M."/>
            <person name="Sobral B.W."/>
            <person name="Terry A."/>
            <person name="Torto-Alalibo T.A."/>
            <person name="Win J."/>
            <person name="Xu Z."/>
            <person name="Zhang H."/>
            <person name="Grigoriev I.V."/>
            <person name="Rokhsar D.S."/>
            <person name="Boore J.L."/>
        </authorList>
    </citation>
    <scope>NUCLEOTIDE SEQUENCE [LARGE SCALE GENOMIC DNA]</scope>
    <source>
        <strain evidence="2 3">P6497</strain>
    </source>
</reference>
<feature type="compositionally biased region" description="Polar residues" evidence="1">
    <location>
        <begin position="148"/>
        <end position="159"/>
    </location>
</feature>
<feature type="region of interest" description="Disordered" evidence="1">
    <location>
        <begin position="257"/>
        <end position="277"/>
    </location>
</feature>
<dbReference type="InParanoid" id="G4Z1R6"/>
<feature type="compositionally biased region" description="Basic and acidic residues" evidence="1">
    <location>
        <begin position="104"/>
        <end position="121"/>
    </location>
</feature>
<dbReference type="GeneID" id="20639202"/>
<name>G4Z1R6_PHYSP</name>
<dbReference type="Proteomes" id="UP000002640">
    <property type="component" value="Unassembled WGS sequence"/>
</dbReference>
<feature type="compositionally biased region" description="Basic and acidic residues" evidence="1">
    <location>
        <begin position="32"/>
        <end position="44"/>
    </location>
</feature>
<protein>
    <submittedName>
        <fullName evidence="2">Uncharacterized protein</fullName>
    </submittedName>
</protein>
<proteinExistence type="predicted"/>
<dbReference type="KEGG" id="psoj:PHYSODRAFT_260631"/>
<feature type="compositionally biased region" description="Basic and acidic residues" evidence="1">
    <location>
        <begin position="131"/>
        <end position="141"/>
    </location>
</feature>
<evidence type="ECO:0000256" key="1">
    <source>
        <dbReference type="SAM" id="MobiDB-lite"/>
    </source>
</evidence>
<dbReference type="RefSeq" id="XP_009521722.1">
    <property type="nucleotide sequence ID" value="XM_009523427.1"/>
</dbReference>
<accession>G4Z1R6</accession>
<feature type="compositionally biased region" description="Basic and acidic residues" evidence="1">
    <location>
        <begin position="257"/>
        <end position="269"/>
    </location>
</feature>
<gene>
    <name evidence="2" type="ORF">PHYSODRAFT_260631</name>
</gene>
<keyword evidence="3" id="KW-1185">Reference proteome</keyword>
<dbReference type="AlphaFoldDB" id="G4Z1R6"/>
<organism evidence="2 3">
    <name type="scientific">Phytophthora sojae (strain P6497)</name>
    <name type="common">Soybean stem and root rot agent</name>
    <name type="synonym">Phytophthora megasperma f. sp. glycines</name>
    <dbReference type="NCBI Taxonomy" id="1094619"/>
    <lineage>
        <taxon>Eukaryota</taxon>
        <taxon>Sar</taxon>
        <taxon>Stramenopiles</taxon>
        <taxon>Oomycota</taxon>
        <taxon>Peronosporomycetes</taxon>
        <taxon>Peronosporales</taxon>
        <taxon>Peronosporaceae</taxon>
        <taxon>Phytophthora</taxon>
    </lineage>
</organism>